<protein>
    <submittedName>
        <fullName evidence="1">Uncharacterized protein</fullName>
    </submittedName>
</protein>
<keyword evidence="3" id="KW-1185">Reference proteome</keyword>
<gene>
    <name evidence="1" type="ORF">OPDIPICF_04794</name>
    <name evidence="2" type="ORF">OPDIPICF_04818</name>
</gene>
<dbReference type="Proteomes" id="UP000441399">
    <property type="component" value="Unassembled WGS sequence"/>
</dbReference>
<dbReference type="EMBL" id="CACSIO010000030">
    <property type="protein sequence ID" value="CAA0118015.1"/>
    <property type="molecule type" value="Genomic_DNA"/>
</dbReference>
<accession>A0A5S9QIG7</accession>
<reference evidence="1 3" key="1">
    <citation type="submission" date="2019-11" db="EMBL/GenBank/DDBJ databases">
        <authorList>
            <person name="Holert J."/>
        </authorList>
    </citation>
    <scope>NUCLEOTIDE SEQUENCE [LARGE SCALE GENOMIC DNA]</scope>
    <source>
        <strain evidence="1">SB11_3</strain>
    </source>
</reference>
<dbReference type="AlphaFoldDB" id="A0A5S9QIG7"/>
<dbReference type="EMBL" id="CACSIO010000025">
    <property type="protein sequence ID" value="CAA0117709.1"/>
    <property type="molecule type" value="Genomic_DNA"/>
</dbReference>
<evidence type="ECO:0000313" key="1">
    <source>
        <dbReference type="EMBL" id="CAA0117709.1"/>
    </source>
</evidence>
<name>A0A5S9QIG7_9GAMM</name>
<organism evidence="1 3">
    <name type="scientific">BD1-7 clade bacterium</name>
    <dbReference type="NCBI Taxonomy" id="2029982"/>
    <lineage>
        <taxon>Bacteria</taxon>
        <taxon>Pseudomonadati</taxon>
        <taxon>Pseudomonadota</taxon>
        <taxon>Gammaproteobacteria</taxon>
        <taxon>Cellvibrionales</taxon>
        <taxon>Spongiibacteraceae</taxon>
        <taxon>BD1-7 clade</taxon>
    </lineage>
</organism>
<sequence length="56" mass="6366">MADERNELEGVVSSISRCCDAAIIANESKEYESLSRALAYQRDEINMLKLLIDKME</sequence>
<proteinExistence type="predicted"/>
<evidence type="ECO:0000313" key="2">
    <source>
        <dbReference type="EMBL" id="CAA0118015.1"/>
    </source>
</evidence>
<evidence type="ECO:0000313" key="3">
    <source>
        <dbReference type="Proteomes" id="UP000441399"/>
    </source>
</evidence>